<keyword evidence="2" id="KW-1185">Reference proteome</keyword>
<comment type="caution">
    <text evidence="1">The sequence shown here is derived from an EMBL/GenBank/DDBJ whole genome shotgun (WGS) entry which is preliminary data.</text>
</comment>
<proteinExistence type="predicted"/>
<gene>
    <name evidence="1" type="ORF">CK501_11335</name>
</gene>
<organism evidence="1 2">
    <name type="scientific">Halovibrio salipaludis</name>
    <dbReference type="NCBI Taxonomy" id="2032626"/>
    <lineage>
        <taxon>Bacteria</taxon>
        <taxon>Pseudomonadati</taxon>
        <taxon>Pseudomonadota</taxon>
        <taxon>Gammaproteobacteria</taxon>
        <taxon>Oceanospirillales</taxon>
        <taxon>Halomonadaceae</taxon>
        <taxon>Halovibrio</taxon>
    </lineage>
</organism>
<dbReference type="OrthoDB" id="8446407at2"/>
<reference evidence="1 2" key="1">
    <citation type="submission" date="2017-08" db="EMBL/GenBank/DDBJ databases">
        <title>Halovibrio sewagensis sp. nov., isolated from wastewater of high salinity.</title>
        <authorList>
            <person name="Dong X."/>
            <person name="Zhang G."/>
        </authorList>
    </citation>
    <scope>NUCLEOTIDE SEQUENCE [LARGE SCALE GENOMIC DNA]</scope>
    <source>
        <strain evidence="1 2">YL5-2</strain>
    </source>
</reference>
<dbReference type="Proteomes" id="UP000218896">
    <property type="component" value="Unassembled WGS sequence"/>
</dbReference>
<protein>
    <submittedName>
        <fullName evidence="1">Uncharacterized protein</fullName>
    </submittedName>
</protein>
<accession>A0A2A2F4B7</accession>
<evidence type="ECO:0000313" key="1">
    <source>
        <dbReference type="EMBL" id="PAU79788.1"/>
    </source>
</evidence>
<sequence>MRITECLFFVVGINWRSEMEQRLLQRLFAHSDPATPRFAYQSTVNWMAALSILCDSEAFSPEAMRSFYLAVPRRTVNEEADTWCFENVFMMLHNMEALGEMSRKCEPLPVIRSAIITWYYTIYYAASGMVAAASGAKPETHAETAKTWHSDIAIRGHAIGPFGLHLNTLVPREVKAEVERLREGNRFALTKEATDEADAWGACVAYLSGTAGYEQEKVERLVRASRQFKELGVSNFKTKRAAQLRDARLGKKPVNFLTQASRYRGKANYRDSIYLSYGANRTETLNTFLSNLDNVASSFATMACRYMARRVEKGAWERFVEDLDNNSQITVRHDVLGY</sequence>
<dbReference type="EMBL" id="NSKD01000005">
    <property type="protein sequence ID" value="PAU79788.1"/>
    <property type="molecule type" value="Genomic_DNA"/>
</dbReference>
<evidence type="ECO:0000313" key="2">
    <source>
        <dbReference type="Proteomes" id="UP000218896"/>
    </source>
</evidence>
<dbReference type="AlphaFoldDB" id="A0A2A2F4B7"/>
<dbReference type="RefSeq" id="WP_095617858.1">
    <property type="nucleotide sequence ID" value="NZ_NSKD01000005.1"/>
</dbReference>
<name>A0A2A2F4B7_9GAMM</name>